<reference evidence="2 3" key="1">
    <citation type="journal article" date="2010" name="Nature">
        <title>The Ectocarpus genome and the independent evolution of multicellularity in brown algae.</title>
        <authorList>
            <person name="Cock J.M."/>
            <person name="Sterck L."/>
            <person name="Rouze P."/>
            <person name="Scornet D."/>
            <person name="Allen A.E."/>
            <person name="Amoutzias G."/>
            <person name="Anthouard V."/>
            <person name="Artiguenave F."/>
            <person name="Aury J.M."/>
            <person name="Badger J.H."/>
            <person name="Beszteri B."/>
            <person name="Billiau K."/>
            <person name="Bonnet E."/>
            <person name="Bothwell J.H."/>
            <person name="Bowler C."/>
            <person name="Boyen C."/>
            <person name="Brownlee C."/>
            <person name="Carrano C.J."/>
            <person name="Charrier B."/>
            <person name="Cho G.Y."/>
            <person name="Coelho S.M."/>
            <person name="Collen J."/>
            <person name="Corre E."/>
            <person name="Da Silva C."/>
            <person name="Delage L."/>
            <person name="Delaroque N."/>
            <person name="Dittami S.M."/>
            <person name="Doulbeau S."/>
            <person name="Elias M."/>
            <person name="Farnham G."/>
            <person name="Gachon C.M."/>
            <person name="Gschloessl B."/>
            <person name="Heesch S."/>
            <person name="Jabbari K."/>
            <person name="Jubin C."/>
            <person name="Kawai H."/>
            <person name="Kimura K."/>
            <person name="Kloareg B."/>
            <person name="Kupper F.C."/>
            <person name="Lang D."/>
            <person name="Le Bail A."/>
            <person name="Leblanc C."/>
            <person name="Lerouge P."/>
            <person name="Lohr M."/>
            <person name="Lopez P.J."/>
            <person name="Martens C."/>
            <person name="Maumus F."/>
            <person name="Michel G."/>
            <person name="Miranda-Saavedra D."/>
            <person name="Morales J."/>
            <person name="Moreau H."/>
            <person name="Motomura T."/>
            <person name="Nagasato C."/>
            <person name="Napoli C.A."/>
            <person name="Nelson D.R."/>
            <person name="Nyvall-Collen P."/>
            <person name="Peters A.F."/>
            <person name="Pommier C."/>
            <person name="Potin P."/>
            <person name="Poulain J."/>
            <person name="Quesneville H."/>
            <person name="Read B."/>
            <person name="Rensing S.A."/>
            <person name="Ritter A."/>
            <person name="Rousvoal S."/>
            <person name="Samanta M."/>
            <person name="Samson G."/>
            <person name="Schroeder D.C."/>
            <person name="Segurens B."/>
            <person name="Strittmatter M."/>
            <person name="Tonon T."/>
            <person name="Tregear J.W."/>
            <person name="Valentin K."/>
            <person name="von Dassow P."/>
            <person name="Yamagishi T."/>
            <person name="Van de Peer Y."/>
            <person name="Wincker P."/>
        </authorList>
    </citation>
    <scope>NUCLEOTIDE SEQUENCE [LARGE SCALE GENOMIC DNA]</scope>
    <source>
        <strain evidence="3">Ec32 / CCAP1310/4</strain>
    </source>
</reference>
<name>D7FP18_ECTSI</name>
<keyword evidence="1" id="KW-0175">Coiled coil</keyword>
<dbReference type="EMBL" id="FN649728">
    <property type="protein sequence ID" value="CBJ30285.1"/>
    <property type="molecule type" value="Genomic_DNA"/>
</dbReference>
<dbReference type="InParanoid" id="D7FP18"/>
<organism evidence="2 3">
    <name type="scientific">Ectocarpus siliculosus</name>
    <name type="common">Brown alga</name>
    <name type="synonym">Conferva siliculosa</name>
    <dbReference type="NCBI Taxonomy" id="2880"/>
    <lineage>
        <taxon>Eukaryota</taxon>
        <taxon>Sar</taxon>
        <taxon>Stramenopiles</taxon>
        <taxon>Ochrophyta</taxon>
        <taxon>PX clade</taxon>
        <taxon>Phaeophyceae</taxon>
        <taxon>Ectocarpales</taxon>
        <taxon>Ectocarpaceae</taxon>
        <taxon>Ectocarpus</taxon>
    </lineage>
</organism>
<proteinExistence type="predicted"/>
<dbReference type="EMBL" id="FN648319">
    <property type="protein sequence ID" value="CBJ30285.1"/>
    <property type="molecule type" value="Genomic_DNA"/>
</dbReference>
<evidence type="ECO:0000256" key="1">
    <source>
        <dbReference type="SAM" id="Coils"/>
    </source>
</evidence>
<dbReference type="AlphaFoldDB" id="D7FP18"/>
<evidence type="ECO:0000313" key="2">
    <source>
        <dbReference type="EMBL" id="CBJ30285.1"/>
    </source>
</evidence>
<gene>
    <name evidence="2" type="ORF">Esi_0184_0030</name>
</gene>
<sequence>MLSGSQALARRNTLLLTTELATTNEEYNMDRSTLLTKLVAAEKATEEAESKLKAIVAADRQLRASKLELSSANKAMANAEAELRGKRNPIFSAAETVEFTQVNDHSCTRALHSTKYMAHEICIIVNIFNKMIGHIIEQLVEQFLPVRFP</sequence>
<keyword evidence="3" id="KW-1185">Reference proteome</keyword>
<accession>D7FP18</accession>
<dbReference type="Proteomes" id="UP000002630">
    <property type="component" value="Linkage Group LG03"/>
</dbReference>
<feature type="coiled-coil region" evidence="1">
    <location>
        <begin position="41"/>
        <end position="82"/>
    </location>
</feature>
<evidence type="ECO:0000313" key="3">
    <source>
        <dbReference type="Proteomes" id="UP000002630"/>
    </source>
</evidence>
<protein>
    <submittedName>
        <fullName evidence="2">Uncharacterized protein</fullName>
    </submittedName>
</protein>